<sequence length="336" mass="36504">MFHSHGSYACTILYSAERGQRRKRDSRGDSVDGLGSFVLELGLGNGLGTAAGVGLGVLKGFNPGNDIVYDGCLGYKGNLTRGDQYSYWDLNLPPTHPLSHASLNFALLVTCIPTDGTGNGVLEIWTVAIVEEALPEAASVYEVEASSSSSASALLAHGVQHRVVVLQAEAVWAALQKQQNHMYPTPELQERLVVDVLEARLRRKGEKRGPAARLALPTFSCIKLSPHEVPAKKHYLKHRTKPKTKERTKAALACAAQAPNAGALLNLLGRTALHSCLSTWYWYACVVFPPRPPAHVFGRYSKTRLTVSLTTRTFLSSTLNLMSFSMLVATLKVPVQ</sequence>
<organism evidence="1 2">
    <name type="scientific">Athelia psychrophila</name>
    <dbReference type="NCBI Taxonomy" id="1759441"/>
    <lineage>
        <taxon>Eukaryota</taxon>
        <taxon>Fungi</taxon>
        <taxon>Dikarya</taxon>
        <taxon>Basidiomycota</taxon>
        <taxon>Agaricomycotina</taxon>
        <taxon>Agaricomycetes</taxon>
        <taxon>Agaricomycetidae</taxon>
        <taxon>Atheliales</taxon>
        <taxon>Atheliaceae</taxon>
        <taxon>Athelia</taxon>
    </lineage>
</organism>
<dbReference type="Proteomes" id="UP000076532">
    <property type="component" value="Unassembled WGS sequence"/>
</dbReference>
<accession>A0A165YGN7</accession>
<name>A0A165YGN7_9AGAM</name>
<keyword evidence="2" id="KW-1185">Reference proteome</keyword>
<evidence type="ECO:0000313" key="2">
    <source>
        <dbReference type="Proteomes" id="UP000076532"/>
    </source>
</evidence>
<evidence type="ECO:0000313" key="1">
    <source>
        <dbReference type="EMBL" id="KZP09539.1"/>
    </source>
</evidence>
<reference evidence="1 2" key="1">
    <citation type="journal article" date="2016" name="Mol. Biol. Evol.">
        <title>Comparative Genomics of Early-Diverging Mushroom-Forming Fungi Provides Insights into the Origins of Lignocellulose Decay Capabilities.</title>
        <authorList>
            <person name="Nagy L.G."/>
            <person name="Riley R."/>
            <person name="Tritt A."/>
            <person name="Adam C."/>
            <person name="Daum C."/>
            <person name="Floudas D."/>
            <person name="Sun H."/>
            <person name="Yadav J.S."/>
            <person name="Pangilinan J."/>
            <person name="Larsson K.H."/>
            <person name="Matsuura K."/>
            <person name="Barry K."/>
            <person name="Labutti K."/>
            <person name="Kuo R."/>
            <person name="Ohm R.A."/>
            <person name="Bhattacharya S.S."/>
            <person name="Shirouzu T."/>
            <person name="Yoshinaga Y."/>
            <person name="Martin F.M."/>
            <person name="Grigoriev I.V."/>
            <person name="Hibbett D.S."/>
        </authorList>
    </citation>
    <scope>NUCLEOTIDE SEQUENCE [LARGE SCALE GENOMIC DNA]</scope>
    <source>
        <strain evidence="1 2">CBS 109695</strain>
    </source>
</reference>
<dbReference type="EMBL" id="KV417697">
    <property type="protein sequence ID" value="KZP09539.1"/>
    <property type="molecule type" value="Genomic_DNA"/>
</dbReference>
<dbReference type="AlphaFoldDB" id="A0A165YGN7"/>
<gene>
    <name evidence="1" type="ORF">FIBSPDRAFT_900392</name>
</gene>
<proteinExistence type="predicted"/>
<protein>
    <submittedName>
        <fullName evidence="1">Uncharacterized protein</fullName>
    </submittedName>
</protein>